<dbReference type="PROSITE" id="PS00518">
    <property type="entry name" value="ZF_RING_1"/>
    <property type="match status" value="1"/>
</dbReference>
<keyword evidence="9" id="KW-1185">Reference proteome</keyword>
<evidence type="ECO:0000259" key="7">
    <source>
        <dbReference type="PROSITE" id="PS50145"/>
    </source>
</evidence>
<dbReference type="Proteomes" id="UP000472263">
    <property type="component" value="Chromosome 19"/>
</dbReference>
<dbReference type="Ensembl" id="ENSMMDT00005004660.1">
    <property type="protein sequence ID" value="ENSMMDP00005004541.1"/>
    <property type="gene ID" value="ENSMMDG00005002458.1"/>
</dbReference>
<dbReference type="InterPro" id="IPR003613">
    <property type="entry name" value="Ubox_domain"/>
</dbReference>
<dbReference type="SUPFAM" id="SSF57850">
    <property type="entry name" value="RING/U-box"/>
    <property type="match status" value="1"/>
</dbReference>
<sequence length="239" mass="26639">ISDPSGGYDVDVFVERPGSDMLCTICRLVLRCPVRTACSHVFCKSCILEWIKRQETCPCCRRLISVSHMVVLLRLNKAISHLKVKCQNTGCSATFPLSEQHLHSSCCPFQKFPCPQPGCGLQVPWDQLQSHARRCQQGEPLCPGGYGTALSPTCLSQHTCYRSQLAVQRQRCRAVAITVRRKVGKLQSAMTLLKRQVALIYGSLEVPDSQEVERDGRGQGNESGNQQSSSKCKNWRETL</sequence>
<reference evidence="8" key="3">
    <citation type="submission" date="2025-09" db="UniProtKB">
        <authorList>
            <consortium name="Ensembl"/>
        </authorList>
    </citation>
    <scope>IDENTIFICATION</scope>
</reference>
<dbReference type="GO" id="GO:0016567">
    <property type="term" value="P:protein ubiquitination"/>
    <property type="evidence" value="ECO:0007669"/>
    <property type="project" value="InterPro"/>
</dbReference>
<dbReference type="GO" id="GO:0008270">
    <property type="term" value="F:zinc ion binding"/>
    <property type="evidence" value="ECO:0007669"/>
    <property type="project" value="UniProtKB-KW"/>
</dbReference>
<evidence type="ECO:0000313" key="9">
    <source>
        <dbReference type="Proteomes" id="UP000472263"/>
    </source>
</evidence>
<keyword evidence="2 4" id="KW-0863">Zinc-finger</keyword>
<keyword evidence="3 4" id="KW-0862">Zinc</keyword>
<dbReference type="GeneTree" id="ENSGT00530000063647"/>
<dbReference type="AlphaFoldDB" id="A0A667X6M8"/>
<feature type="domain" description="TRAF-type" evidence="7">
    <location>
        <begin position="101"/>
        <end position="143"/>
    </location>
</feature>
<dbReference type="PROSITE" id="PS50145">
    <property type="entry name" value="ZF_TRAF"/>
    <property type="match status" value="1"/>
</dbReference>
<feature type="region of interest" description="Disordered" evidence="5">
    <location>
        <begin position="210"/>
        <end position="239"/>
    </location>
</feature>
<dbReference type="InterPro" id="IPR017907">
    <property type="entry name" value="Znf_RING_CS"/>
</dbReference>
<dbReference type="PANTHER" id="PTHR10131:SF94">
    <property type="entry name" value="TNF RECEPTOR-ASSOCIATED FACTOR 4"/>
    <property type="match status" value="1"/>
</dbReference>
<evidence type="ECO:0000256" key="1">
    <source>
        <dbReference type="ARBA" id="ARBA00022723"/>
    </source>
</evidence>
<evidence type="ECO:0000256" key="4">
    <source>
        <dbReference type="PROSITE-ProRule" id="PRU00207"/>
    </source>
</evidence>
<proteinExistence type="predicted"/>
<evidence type="ECO:0000256" key="3">
    <source>
        <dbReference type="ARBA" id="ARBA00022833"/>
    </source>
</evidence>
<gene>
    <name evidence="8" type="primary">rnf151</name>
</gene>
<dbReference type="Pfam" id="PF13639">
    <property type="entry name" value="zf-RING_2"/>
    <property type="match status" value="1"/>
</dbReference>
<organism evidence="8 9">
    <name type="scientific">Myripristis murdjan</name>
    <name type="common">pinecone soldierfish</name>
    <dbReference type="NCBI Taxonomy" id="586833"/>
    <lineage>
        <taxon>Eukaryota</taxon>
        <taxon>Metazoa</taxon>
        <taxon>Chordata</taxon>
        <taxon>Craniata</taxon>
        <taxon>Vertebrata</taxon>
        <taxon>Euteleostomi</taxon>
        <taxon>Actinopterygii</taxon>
        <taxon>Neopterygii</taxon>
        <taxon>Teleostei</taxon>
        <taxon>Neoteleostei</taxon>
        <taxon>Acanthomorphata</taxon>
        <taxon>Holocentriformes</taxon>
        <taxon>Holocentridae</taxon>
        <taxon>Myripristis</taxon>
    </lineage>
</organism>
<evidence type="ECO:0000313" key="8">
    <source>
        <dbReference type="Ensembl" id="ENSMMDP00005004541.1"/>
    </source>
</evidence>
<protein>
    <submittedName>
        <fullName evidence="8">Ring finger protein 151</fullName>
    </submittedName>
</protein>
<accession>A0A667X6M8</accession>
<dbReference type="SUPFAM" id="SSF49599">
    <property type="entry name" value="TRAF domain-like"/>
    <property type="match status" value="1"/>
</dbReference>
<evidence type="ECO:0000256" key="2">
    <source>
        <dbReference type="ARBA" id="ARBA00022771"/>
    </source>
</evidence>
<dbReference type="Gene3D" id="3.30.40.10">
    <property type="entry name" value="Zinc/RING finger domain, C3HC4 (zinc finger)"/>
    <property type="match status" value="2"/>
</dbReference>
<dbReference type="InterPro" id="IPR001293">
    <property type="entry name" value="Znf_TRAF"/>
</dbReference>
<feature type="compositionally biased region" description="Low complexity" evidence="5">
    <location>
        <begin position="220"/>
        <end position="230"/>
    </location>
</feature>
<dbReference type="GO" id="GO:0004842">
    <property type="term" value="F:ubiquitin-protein transferase activity"/>
    <property type="evidence" value="ECO:0007669"/>
    <property type="project" value="InterPro"/>
</dbReference>
<reference evidence="8" key="2">
    <citation type="submission" date="2025-08" db="UniProtKB">
        <authorList>
            <consortium name="Ensembl"/>
        </authorList>
    </citation>
    <scope>IDENTIFICATION</scope>
</reference>
<dbReference type="PANTHER" id="PTHR10131">
    <property type="entry name" value="TNF RECEPTOR ASSOCIATED FACTOR"/>
    <property type="match status" value="1"/>
</dbReference>
<name>A0A667X6M8_9TELE</name>
<dbReference type="InterPro" id="IPR013083">
    <property type="entry name" value="Znf_RING/FYVE/PHD"/>
</dbReference>
<reference evidence="8" key="1">
    <citation type="submission" date="2019-06" db="EMBL/GenBank/DDBJ databases">
        <authorList>
            <consortium name="Wellcome Sanger Institute Data Sharing"/>
        </authorList>
    </citation>
    <scope>NUCLEOTIDE SEQUENCE [LARGE SCALE GENOMIC DNA]</scope>
</reference>
<dbReference type="InterPro" id="IPR001841">
    <property type="entry name" value="Znf_RING"/>
</dbReference>
<feature type="zinc finger region" description="TRAF-type" evidence="4">
    <location>
        <begin position="101"/>
        <end position="143"/>
    </location>
</feature>
<evidence type="ECO:0000256" key="5">
    <source>
        <dbReference type="SAM" id="MobiDB-lite"/>
    </source>
</evidence>
<evidence type="ECO:0000259" key="6">
    <source>
        <dbReference type="PROSITE" id="PS50089"/>
    </source>
</evidence>
<dbReference type="PROSITE" id="PS50089">
    <property type="entry name" value="ZF_RING_2"/>
    <property type="match status" value="1"/>
</dbReference>
<dbReference type="SMART" id="SM00504">
    <property type="entry name" value="Ubox"/>
    <property type="match status" value="1"/>
</dbReference>
<dbReference type="InParanoid" id="A0A667X6M8"/>
<feature type="domain" description="RING-type" evidence="6">
    <location>
        <begin position="23"/>
        <end position="61"/>
    </location>
</feature>
<keyword evidence="1 4" id="KW-0479">Metal-binding</keyword>